<sequence length="934" mass="98241">MAAVGPLTKGPSVVPPPRQVRPTGGVSGPPPPSGNAGGGAVGGGGSGAGGSGQLPLLNLSKVRASWEARPGENSSASGPLSVRSAASSGGDRYGAALSYRQRKYLLSQQRSRGGAAPRPSPYSARQRRQYAKPSYQASSSLFTRAKSHRSRTGRSGASLASIYGGGRGADRSAGGGGGGRAGRGGLTSAAAPVPPRNDAQTIPTVFHAEGSFAASSGPTTIQTAREATSHAAAADAAAPDSSYQPLSARLPRTAPLVPAGDGDDAAAAPDSAVETADEPHAAAESDGSQDHLTGLYESFRRRLYDKNVGSSLLDGAEPVSASEPAGEPAGEPAPAAPAAYAPPKSILHADALAAKVGPSPRKRVGLKQLRQGAAPANKPVDAKASDTARSPAQTVPSSDAVRPTPPSKGLAAATKPPSTAEPTPPASNSSLAARRGRAGKAQRVVSGGEGLVGVVAGAAKQPKPSLESGTGRVDSGTGAGMTREGPRSSSGPKDSVSAGGRGAQAESGEYLTPAQVLKDHSAALTPYEQAEVLEFPKVYFFGTTKSKIRAKPGAPHNHGYDDENGDYKLVMHDHIGYRYEVLDRVGKGSFGQVVKVYDCKRNEMMALKLIRNKKRFHSQALVEVKVLQTIRDSDTQDNSCIIHMIDHFYFRNHLCVTFELLSVNLYEFIKMNNFQGFSLGLIRRFAVQMLQALRFLKKQSIIHCDLKPENVLLKNAAKSGIKVIDLGSSCFENQRVFTYIQSRFYRSPEVILGLPYGTGIDMWSLGCILAELFTGTPLLPGESEVEQMLCMQEILGVPPRSLLQASERRKHFFDSNFHPRIVPNSRGRKRYPGTKDLRSTLRCSDELFIDFLKRCLAWDPARRLTPSAALQHPWIMAALSGSSKTASGSSKAAAASAPRPPAHPPSKPPSASSSSSAVSSLLRKRRAAKASSRR</sequence>
<feature type="compositionally biased region" description="Low complexity" evidence="12">
    <location>
        <begin position="909"/>
        <end position="921"/>
    </location>
</feature>
<dbReference type="STRING" id="461836.A0A0L0D983"/>
<dbReference type="GO" id="GO:0005737">
    <property type="term" value="C:cytoplasm"/>
    <property type="evidence" value="ECO:0007669"/>
    <property type="project" value="TreeGrafter"/>
</dbReference>
<evidence type="ECO:0000256" key="8">
    <source>
        <dbReference type="ARBA" id="ARBA00049003"/>
    </source>
</evidence>
<evidence type="ECO:0000259" key="13">
    <source>
        <dbReference type="PROSITE" id="PS50011"/>
    </source>
</evidence>
<evidence type="ECO:0000313" key="14">
    <source>
        <dbReference type="EMBL" id="KNC48904.1"/>
    </source>
</evidence>
<dbReference type="InterPro" id="IPR008271">
    <property type="entry name" value="Ser/Thr_kinase_AS"/>
</dbReference>
<dbReference type="InterPro" id="IPR011009">
    <property type="entry name" value="Kinase-like_dom_sf"/>
</dbReference>
<comment type="catalytic activity">
    <reaction evidence="10">
        <text>L-tyrosyl-[protein] + ATP = O-phospho-L-tyrosyl-[protein] + ADP + H(+)</text>
        <dbReference type="Rhea" id="RHEA:10596"/>
        <dbReference type="Rhea" id="RHEA-COMP:10136"/>
        <dbReference type="Rhea" id="RHEA-COMP:20101"/>
        <dbReference type="ChEBI" id="CHEBI:15378"/>
        <dbReference type="ChEBI" id="CHEBI:30616"/>
        <dbReference type="ChEBI" id="CHEBI:46858"/>
        <dbReference type="ChEBI" id="CHEBI:61978"/>
        <dbReference type="ChEBI" id="CHEBI:456216"/>
        <dbReference type="EC" id="2.7.12.1"/>
    </reaction>
</comment>
<dbReference type="PANTHER" id="PTHR24058">
    <property type="entry name" value="DUAL SPECIFICITY PROTEIN KINASE"/>
    <property type="match status" value="1"/>
</dbReference>
<evidence type="ECO:0000256" key="6">
    <source>
        <dbReference type="ARBA" id="ARBA00022777"/>
    </source>
</evidence>
<evidence type="ECO:0000256" key="1">
    <source>
        <dbReference type="ARBA" id="ARBA00008867"/>
    </source>
</evidence>
<feature type="domain" description="Protein kinase" evidence="13">
    <location>
        <begin position="579"/>
        <end position="875"/>
    </location>
</feature>
<dbReference type="PROSITE" id="PS00108">
    <property type="entry name" value="PROTEIN_KINASE_ST"/>
    <property type="match status" value="1"/>
</dbReference>
<feature type="compositionally biased region" description="Pro residues" evidence="12">
    <location>
        <begin position="898"/>
        <end position="908"/>
    </location>
</feature>
<evidence type="ECO:0000256" key="3">
    <source>
        <dbReference type="ARBA" id="ARBA00022527"/>
    </source>
</evidence>
<dbReference type="eggNOG" id="KOG0667">
    <property type="taxonomic scope" value="Eukaryota"/>
</dbReference>
<evidence type="ECO:0000313" key="15">
    <source>
        <dbReference type="Proteomes" id="UP000054408"/>
    </source>
</evidence>
<feature type="compositionally biased region" description="Low complexity" evidence="12">
    <location>
        <begin position="320"/>
        <end position="343"/>
    </location>
</feature>
<feature type="region of interest" description="Disordered" evidence="12">
    <location>
        <begin position="884"/>
        <end position="934"/>
    </location>
</feature>
<feature type="compositionally biased region" description="Polar residues" evidence="12">
    <location>
        <begin position="213"/>
        <end position="223"/>
    </location>
</feature>
<dbReference type="GO" id="GO:0004674">
    <property type="term" value="F:protein serine/threonine kinase activity"/>
    <property type="evidence" value="ECO:0007669"/>
    <property type="project" value="UniProtKB-KW"/>
</dbReference>
<evidence type="ECO:0000256" key="11">
    <source>
        <dbReference type="PROSITE-ProRule" id="PRU10141"/>
    </source>
</evidence>
<feature type="binding site" evidence="11">
    <location>
        <position position="608"/>
    </location>
    <ligand>
        <name>ATP</name>
        <dbReference type="ChEBI" id="CHEBI:30616"/>
    </ligand>
</feature>
<proteinExistence type="inferred from homology"/>
<gene>
    <name evidence="14" type="ORF">AMSG_04648</name>
</gene>
<evidence type="ECO:0000256" key="4">
    <source>
        <dbReference type="ARBA" id="ARBA00022679"/>
    </source>
</evidence>
<dbReference type="Proteomes" id="UP000054408">
    <property type="component" value="Unassembled WGS sequence"/>
</dbReference>
<dbReference type="EMBL" id="GL349452">
    <property type="protein sequence ID" value="KNC48904.1"/>
    <property type="molecule type" value="Genomic_DNA"/>
</dbReference>
<evidence type="ECO:0000256" key="10">
    <source>
        <dbReference type="ARBA" id="ARBA00051680"/>
    </source>
</evidence>
<dbReference type="SUPFAM" id="SSF56112">
    <property type="entry name" value="Protein kinase-like (PK-like)"/>
    <property type="match status" value="1"/>
</dbReference>
<dbReference type="Pfam" id="PF00069">
    <property type="entry name" value="Pkinase"/>
    <property type="match status" value="1"/>
</dbReference>
<dbReference type="GO" id="GO:0004712">
    <property type="term" value="F:protein serine/threonine/tyrosine kinase activity"/>
    <property type="evidence" value="ECO:0007669"/>
    <property type="project" value="UniProtKB-EC"/>
</dbReference>
<feature type="region of interest" description="Disordered" evidence="12">
    <location>
        <begin position="1"/>
        <end position="290"/>
    </location>
</feature>
<keyword evidence="15" id="KW-1185">Reference proteome</keyword>
<evidence type="ECO:0000256" key="9">
    <source>
        <dbReference type="ARBA" id="ARBA00049308"/>
    </source>
</evidence>
<feature type="compositionally biased region" description="Basic residues" evidence="12">
    <location>
        <begin position="922"/>
        <end position="934"/>
    </location>
</feature>
<dbReference type="OMA" id="WEEREHW"/>
<keyword evidence="7 11" id="KW-0067">ATP-binding</keyword>
<evidence type="ECO:0000256" key="2">
    <source>
        <dbReference type="ARBA" id="ARBA00013203"/>
    </source>
</evidence>
<comment type="catalytic activity">
    <reaction evidence="8">
        <text>L-seryl-[protein] + ATP = O-phospho-L-seryl-[protein] + ADP + H(+)</text>
        <dbReference type="Rhea" id="RHEA:17989"/>
        <dbReference type="Rhea" id="RHEA-COMP:9863"/>
        <dbReference type="Rhea" id="RHEA-COMP:11604"/>
        <dbReference type="ChEBI" id="CHEBI:15378"/>
        <dbReference type="ChEBI" id="CHEBI:29999"/>
        <dbReference type="ChEBI" id="CHEBI:30616"/>
        <dbReference type="ChEBI" id="CHEBI:83421"/>
        <dbReference type="ChEBI" id="CHEBI:456216"/>
        <dbReference type="EC" id="2.7.12.1"/>
    </reaction>
</comment>
<dbReference type="EC" id="2.7.12.1" evidence="2"/>
<feature type="compositionally biased region" description="Low complexity" evidence="12">
    <location>
        <begin position="411"/>
        <end position="433"/>
    </location>
</feature>
<evidence type="ECO:0000256" key="12">
    <source>
        <dbReference type="SAM" id="MobiDB-lite"/>
    </source>
</evidence>
<dbReference type="InterPro" id="IPR042521">
    <property type="entry name" value="DYRK"/>
</dbReference>
<comment type="catalytic activity">
    <reaction evidence="9">
        <text>L-threonyl-[protein] + ATP = O-phospho-L-threonyl-[protein] + ADP + H(+)</text>
        <dbReference type="Rhea" id="RHEA:46608"/>
        <dbReference type="Rhea" id="RHEA-COMP:11060"/>
        <dbReference type="Rhea" id="RHEA-COMP:11605"/>
        <dbReference type="ChEBI" id="CHEBI:15378"/>
        <dbReference type="ChEBI" id="CHEBI:30013"/>
        <dbReference type="ChEBI" id="CHEBI:30616"/>
        <dbReference type="ChEBI" id="CHEBI:61977"/>
        <dbReference type="ChEBI" id="CHEBI:456216"/>
        <dbReference type="EC" id="2.7.12.1"/>
    </reaction>
</comment>
<feature type="compositionally biased region" description="Polar residues" evidence="12">
    <location>
        <begin position="387"/>
        <end position="397"/>
    </location>
</feature>
<reference evidence="14 15" key="1">
    <citation type="submission" date="2010-05" db="EMBL/GenBank/DDBJ databases">
        <title>The Genome Sequence of Thecamonas trahens ATCC 50062.</title>
        <authorList>
            <consortium name="The Broad Institute Genome Sequencing Platform"/>
            <person name="Russ C."/>
            <person name="Cuomo C."/>
            <person name="Shea T."/>
            <person name="Young S.K."/>
            <person name="Zeng Q."/>
            <person name="Koehrsen M."/>
            <person name="Haas B."/>
            <person name="Borodovsky M."/>
            <person name="Guigo R."/>
            <person name="Alvarado L."/>
            <person name="Berlin A."/>
            <person name="Bochicchio J."/>
            <person name="Borenstein D."/>
            <person name="Chapman S."/>
            <person name="Chen Z."/>
            <person name="Freedman E."/>
            <person name="Gellesch M."/>
            <person name="Goldberg J."/>
            <person name="Griggs A."/>
            <person name="Gujja S."/>
            <person name="Heilman E."/>
            <person name="Heiman D."/>
            <person name="Hepburn T."/>
            <person name="Howarth C."/>
            <person name="Jen D."/>
            <person name="Larson L."/>
            <person name="Mehta T."/>
            <person name="Park D."/>
            <person name="Pearson M."/>
            <person name="Roberts A."/>
            <person name="Saif S."/>
            <person name="Shenoy N."/>
            <person name="Sisk P."/>
            <person name="Stolte C."/>
            <person name="Sykes S."/>
            <person name="Thomson T."/>
            <person name="Walk T."/>
            <person name="White J."/>
            <person name="Yandava C."/>
            <person name="Burger G."/>
            <person name="Gray M.W."/>
            <person name="Holland P.W.H."/>
            <person name="King N."/>
            <person name="Lang F.B.F."/>
            <person name="Roger A.J."/>
            <person name="Ruiz-Trillo I."/>
            <person name="Lander E."/>
            <person name="Nusbaum C."/>
        </authorList>
    </citation>
    <scope>NUCLEOTIDE SEQUENCE [LARGE SCALE GENOMIC DNA]</scope>
    <source>
        <strain evidence="14 15">ATCC 50062</strain>
    </source>
</reference>
<feature type="compositionally biased region" description="Low complexity" evidence="12">
    <location>
        <begin position="224"/>
        <end position="238"/>
    </location>
</feature>
<dbReference type="PROSITE" id="PS50011">
    <property type="entry name" value="PROTEIN_KINASE_DOM"/>
    <property type="match status" value="1"/>
</dbReference>
<feature type="region of interest" description="Disordered" evidence="12">
    <location>
        <begin position="315"/>
        <end position="443"/>
    </location>
</feature>
<keyword evidence="5 11" id="KW-0547">Nucleotide-binding</keyword>
<dbReference type="InterPro" id="IPR050494">
    <property type="entry name" value="Ser_Thr_dual-spec_kinase"/>
</dbReference>
<protein>
    <recommendedName>
        <fullName evidence="2">dual-specificity kinase</fullName>
        <ecNumber evidence="2">2.7.12.1</ecNumber>
    </recommendedName>
</protein>
<feature type="compositionally biased region" description="Low complexity" evidence="12">
    <location>
        <begin position="884"/>
        <end position="897"/>
    </location>
</feature>
<dbReference type="InterPro" id="IPR017441">
    <property type="entry name" value="Protein_kinase_ATP_BS"/>
</dbReference>
<dbReference type="Gene3D" id="1.10.510.10">
    <property type="entry name" value="Transferase(Phosphotransferase) domain 1"/>
    <property type="match status" value="1"/>
</dbReference>
<organism evidence="14 15">
    <name type="scientific">Thecamonas trahens ATCC 50062</name>
    <dbReference type="NCBI Taxonomy" id="461836"/>
    <lineage>
        <taxon>Eukaryota</taxon>
        <taxon>Apusozoa</taxon>
        <taxon>Apusomonadida</taxon>
        <taxon>Apusomonadidae</taxon>
        <taxon>Thecamonas</taxon>
    </lineage>
</organism>
<dbReference type="FunFam" id="1.10.510.10:FF:000112">
    <property type="entry name" value="Putative dual specificity tyrosine-phosphorylation-regulated kinase 2"/>
    <property type="match status" value="1"/>
</dbReference>
<dbReference type="InterPro" id="IPR000719">
    <property type="entry name" value="Prot_kinase_dom"/>
</dbReference>
<dbReference type="PANTHER" id="PTHR24058:SF22">
    <property type="entry name" value="DUAL SPECIFICITY TYROSINE-PHOSPHORYLATION-REGULATED KINASE 4"/>
    <property type="match status" value="1"/>
</dbReference>
<evidence type="ECO:0000256" key="7">
    <source>
        <dbReference type="ARBA" id="ARBA00022840"/>
    </source>
</evidence>
<name>A0A0L0D983_THETB</name>
<evidence type="ECO:0000256" key="5">
    <source>
        <dbReference type="ARBA" id="ARBA00022741"/>
    </source>
</evidence>
<comment type="similarity">
    <text evidence="1">Belongs to the protein kinase superfamily. CMGC Ser/Thr protein kinase family. MNB/DYRK subfamily.</text>
</comment>
<keyword evidence="6 14" id="KW-0418">Kinase</keyword>
<feature type="compositionally biased region" description="Gly residues" evidence="12">
    <location>
        <begin position="35"/>
        <end position="52"/>
    </location>
</feature>
<accession>A0A0L0D983</accession>
<feature type="compositionally biased region" description="Gly residues" evidence="12">
    <location>
        <begin position="163"/>
        <end position="185"/>
    </location>
</feature>
<dbReference type="AlphaFoldDB" id="A0A0L0D983"/>
<dbReference type="GO" id="GO:0005856">
    <property type="term" value="C:cytoskeleton"/>
    <property type="evidence" value="ECO:0007669"/>
    <property type="project" value="TreeGrafter"/>
</dbReference>
<dbReference type="GeneID" id="25564184"/>
<feature type="region of interest" description="Disordered" evidence="12">
    <location>
        <begin position="460"/>
        <end position="507"/>
    </location>
</feature>
<dbReference type="Gene3D" id="3.30.200.20">
    <property type="entry name" value="Phosphorylase Kinase, domain 1"/>
    <property type="match status" value="1"/>
</dbReference>
<dbReference type="OrthoDB" id="9332038at2759"/>
<dbReference type="RefSeq" id="XP_013758322.1">
    <property type="nucleotide sequence ID" value="XM_013902868.1"/>
</dbReference>
<keyword evidence="3" id="KW-0723">Serine/threonine-protein kinase</keyword>
<dbReference type="PROSITE" id="PS00107">
    <property type="entry name" value="PROTEIN_KINASE_ATP"/>
    <property type="match status" value="1"/>
</dbReference>
<dbReference type="SMART" id="SM00220">
    <property type="entry name" value="S_TKc"/>
    <property type="match status" value="1"/>
</dbReference>
<dbReference type="GO" id="GO:0005524">
    <property type="term" value="F:ATP binding"/>
    <property type="evidence" value="ECO:0007669"/>
    <property type="project" value="UniProtKB-UniRule"/>
</dbReference>
<dbReference type="Gene3D" id="3.30.10.30">
    <property type="entry name" value="DYRK"/>
    <property type="match status" value="1"/>
</dbReference>
<keyword evidence="4" id="KW-0808">Transferase</keyword>